<dbReference type="InterPro" id="IPR026961">
    <property type="entry name" value="PGG_dom"/>
</dbReference>
<comment type="subcellular location">
    <subcellularLocation>
        <location evidence="1">Membrane</location>
        <topology evidence="1">Multi-pass membrane protein</topology>
    </subcellularLocation>
</comment>
<dbReference type="PANTHER" id="PTHR24186:SF46">
    <property type="entry name" value="PROTEIN ACCELERATED CELL DEATH 6-LIKE"/>
    <property type="match status" value="1"/>
</dbReference>
<evidence type="ECO:0000256" key="6">
    <source>
        <dbReference type="ARBA" id="ARBA00023136"/>
    </source>
</evidence>
<dbReference type="GO" id="GO:0016020">
    <property type="term" value="C:membrane"/>
    <property type="evidence" value="ECO:0007669"/>
    <property type="project" value="UniProtKB-SubCell"/>
</dbReference>
<protein>
    <recommendedName>
        <fullName evidence="8">PGG domain-containing protein</fullName>
    </recommendedName>
</protein>
<evidence type="ECO:0000256" key="4">
    <source>
        <dbReference type="ARBA" id="ARBA00022989"/>
    </source>
</evidence>
<dbReference type="EMBL" id="JBJKBG010000006">
    <property type="protein sequence ID" value="KAL3733618.1"/>
    <property type="molecule type" value="Genomic_DNA"/>
</dbReference>
<comment type="caution">
    <text evidence="9">The sequence shown here is derived from an EMBL/GenBank/DDBJ whole genome shotgun (WGS) entry which is preliminary data.</text>
</comment>
<keyword evidence="2 7" id="KW-0812">Transmembrane</keyword>
<sequence>MLNWRQLYLPHLWIFPRLFPRRNEQKASVLDSEQTYKQNCRTLLMVAALITTVTFVAAFIMPGGYNNNPSPGQGVAFLRSSRHLKWFIISNTIARFNSIPASSIILWGTAFDNTPYVHCYVTAAALTYIALQSTATSFMTGLGVVLPKQTYVHTMTYEVGIVCHVITCLLKVLV</sequence>
<evidence type="ECO:0000259" key="8">
    <source>
        <dbReference type="Pfam" id="PF13962"/>
    </source>
</evidence>
<feature type="transmembrane region" description="Helical" evidence="7">
    <location>
        <begin position="42"/>
        <end position="61"/>
    </location>
</feature>
<evidence type="ECO:0000313" key="9">
    <source>
        <dbReference type="EMBL" id="KAL3733618.1"/>
    </source>
</evidence>
<evidence type="ECO:0000256" key="5">
    <source>
        <dbReference type="ARBA" id="ARBA00023043"/>
    </source>
</evidence>
<keyword evidence="3" id="KW-0677">Repeat</keyword>
<feature type="domain" description="PGG" evidence="8">
    <location>
        <begin position="34"/>
        <end position="143"/>
    </location>
</feature>
<gene>
    <name evidence="9" type="ORF">ACJRO7_023047</name>
</gene>
<organism evidence="9 10">
    <name type="scientific">Eucalyptus globulus</name>
    <name type="common">Tasmanian blue gum</name>
    <dbReference type="NCBI Taxonomy" id="34317"/>
    <lineage>
        <taxon>Eukaryota</taxon>
        <taxon>Viridiplantae</taxon>
        <taxon>Streptophyta</taxon>
        <taxon>Embryophyta</taxon>
        <taxon>Tracheophyta</taxon>
        <taxon>Spermatophyta</taxon>
        <taxon>Magnoliopsida</taxon>
        <taxon>eudicotyledons</taxon>
        <taxon>Gunneridae</taxon>
        <taxon>Pentapetalae</taxon>
        <taxon>rosids</taxon>
        <taxon>malvids</taxon>
        <taxon>Myrtales</taxon>
        <taxon>Myrtaceae</taxon>
        <taxon>Myrtoideae</taxon>
        <taxon>Eucalypteae</taxon>
        <taxon>Eucalyptus</taxon>
    </lineage>
</organism>
<name>A0ABD3K1N1_EUCGL</name>
<proteinExistence type="predicted"/>
<evidence type="ECO:0000313" key="10">
    <source>
        <dbReference type="Proteomes" id="UP001634007"/>
    </source>
</evidence>
<keyword evidence="4 7" id="KW-1133">Transmembrane helix</keyword>
<dbReference type="PANTHER" id="PTHR24186">
    <property type="entry name" value="PROTEIN PHOSPHATASE 1 REGULATORY SUBUNIT"/>
    <property type="match status" value="1"/>
</dbReference>
<evidence type="ECO:0000256" key="1">
    <source>
        <dbReference type="ARBA" id="ARBA00004141"/>
    </source>
</evidence>
<accession>A0ABD3K1N1</accession>
<dbReference type="Proteomes" id="UP001634007">
    <property type="component" value="Unassembled WGS sequence"/>
</dbReference>
<evidence type="ECO:0000256" key="3">
    <source>
        <dbReference type="ARBA" id="ARBA00022737"/>
    </source>
</evidence>
<keyword evidence="6 7" id="KW-0472">Membrane</keyword>
<reference evidence="9 10" key="1">
    <citation type="submission" date="2024-11" db="EMBL/GenBank/DDBJ databases">
        <title>Chromosome-level genome assembly of Eucalyptus globulus Labill. provides insights into its genome evolution.</title>
        <authorList>
            <person name="Li X."/>
        </authorList>
    </citation>
    <scope>NUCLEOTIDE SEQUENCE [LARGE SCALE GENOMIC DNA]</scope>
    <source>
        <strain evidence="9">CL2024</strain>
        <tissue evidence="9">Fresh tender leaves</tissue>
    </source>
</reference>
<evidence type="ECO:0000256" key="2">
    <source>
        <dbReference type="ARBA" id="ARBA00022692"/>
    </source>
</evidence>
<dbReference type="Pfam" id="PF13962">
    <property type="entry name" value="PGG"/>
    <property type="match status" value="1"/>
</dbReference>
<dbReference type="AlphaFoldDB" id="A0ABD3K1N1"/>
<keyword evidence="5" id="KW-0040">ANK repeat</keyword>
<evidence type="ECO:0000256" key="7">
    <source>
        <dbReference type="SAM" id="Phobius"/>
    </source>
</evidence>
<keyword evidence="10" id="KW-1185">Reference proteome</keyword>